<sequence>MQFPAKESTRVEYGKILAQLGEEYPDIVVLDADLSGSTQTARFAKVFKDRFFNVGISEQDMMGTAAGLALGGKVPFASTFAIFATGRAWEQVRQTIAYSNINVKIVASHGGITVGEDGGSHQSIEDLALMRVLPNMVVLAPADGPETRAMVRWAATYQGPVYIRTSRIPFPVIHADSYTFKPGRGEILREGGDVTLAGLGLMVHQCLAAAELLAEQGIAARVLNLSCLKPLDWQLVVDSARLTGGLVTAEEHSATGGLGSAVSEILAEHFPVPLRRVGLRDTFGMSGKPEELLKHFGLTAEDISKAALTVMARKIRP</sequence>
<dbReference type="Pfam" id="PF02779">
    <property type="entry name" value="Transket_pyr"/>
    <property type="match status" value="1"/>
</dbReference>
<dbReference type="PANTHER" id="PTHR43825">
    <property type="entry name" value="PYRUVATE DEHYDROGENASE E1 COMPONENT"/>
    <property type="match status" value="1"/>
</dbReference>
<protein>
    <submittedName>
        <fullName evidence="5">Transketolase family protein</fullName>
    </submittedName>
</protein>
<evidence type="ECO:0000256" key="1">
    <source>
        <dbReference type="ARBA" id="ARBA00001964"/>
    </source>
</evidence>
<dbReference type="Gene3D" id="3.40.50.970">
    <property type="match status" value="1"/>
</dbReference>
<keyword evidence="3" id="KW-0786">Thiamine pyrophosphate</keyword>
<dbReference type="SUPFAM" id="SSF52922">
    <property type="entry name" value="TK C-terminal domain-like"/>
    <property type="match status" value="1"/>
</dbReference>
<dbReference type="InterPro" id="IPR009014">
    <property type="entry name" value="Transketo_C/PFOR_II"/>
</dbReference>
<organism evidence="5">
    <name type="scientific">Desulfobacca acetoxidans</name>
    <dbReference type="NCBI Taxonomy" id="60893"/>
    <lineage>
        <taxon>Bacteria</taxon>
        <taxon>Pseudomonadati</taxon>
        <taxon>Thermodesulfobacteriota</taxon>
        <taxon>Desulfobaccia</taxon>
        <taxon>Desulfobaccales</taxon>
        <taxon>Desulfobaccaceae</taxon>
        <taxon>Desulfobacca</taxon>
    </lineage>
</organism>
<dbReference type="InterPro" id="IPR005475">
    <property type="entry name" value="Transketolase-like_Pyr-bd"/>
</dbReference>
<evidence type="ECO:0000259" key="4">
    <source>
        <dbReference type="SMART" id="SM00861"/>
    </source>
</evidence>
<dbReference type="CDD" id="cd07033">
    <property type="entry name" value="TPP_PYR_DXS_TK_like"/>
    <property type="match status" value="1"/>
</dbReference>
<comment type="caution">
    <text evidence="5">The sequence shown here is derived from an EMBL/GenBank/DDBJ whole genome shotgun (WGS) entry which is preliminary data.</text>
</comment>
<dbReference type="InterPro" id="IPR033248">
    <property type="entry name" value="Transketolase_C"/>
</dbReference>
<dbReference type="PANTHER" id="PTHR43825:SF1">
    <property type="entry name" value="TRANSKETOLASE-LIKE PYRIMIDINE-BINDING DOMAIN-CONTAINING PROTEIN"/>
    <property type="match status" value="1"/>
</dbReference>
<dbReference type="InterPro" id="IPR029061">
    <property type="entry name" value="THDP-binding"/>
</dbReference>
<evidence type="ECO:0000256" key="2">
    <source>
        <dbReference type="ARBA" id="ARBA00007131"/>
    </source>
</evidence>
<dbReference type="EMBL" id="DTGR01000152">
    <property type="protein sequence ID" value="HHS29934.1"/>
    <property type="molecule type" value="Genomic_DNA"/>
</dbReference>
<dbReference type="AlphaFoldDB" id="A0A7V6DQ78"/>
<evidence type="ECO:0000313" key="5">
    <source>
        <dbReference type="EMBL" id="HHS29934.1"/>
    </source>
</evidence>
<proteinExistence type="inferred from homology"/>
<gene>
    <name evidence="5" type="ORF">ENV52_09580</name>
</gene>
<dbReference type="Gene3D" id="3.40.50.920">
    <property type="match status" value="1"/>
</dbReference>
<dbReference type="SUPFAM" id="SSF52518">
    <property type="entry name" value="Thiamin diphosphate-binding fold (THDP-binding)"/>
    <property type="match status" value="1"/>
</dbReference>
<dbReference type="SMART" id="SM00861">
    <property type="entry name" value="Transket_pyr"/>
    <property type="match status" value="1"/>
</dbReference>
<dbReference type="Pfam" id="PF02780">
    <property type="entry name" value="Transketolase_C"/>
    <property type="match status" value="1"/>
</dbReference>
<comment type="cofactor">
    <cofactor evidence="1">
        <name>thiamine diphosphate</name>
        <dbReference type="ChEBI" id="CHEBI:58937"/>
    </cofactor>
</comment>
<comment type="similarity">
    <text evidence="2">Belongs to the transketolase family.</text>
</comment>
<name>A0A7V6DQ78_9BACT</name>
<evidence type="ECO:0000256" key="3">
    <source>
        <dbReference type="ARBA" id="ARBA00023052"/>
    </source>
</evidence>
<dbReference type="FunFam" id="3.40.50.970:FF:000129">
    <property type="entry name" value="Transketolase"/>
    <property type="match status" value="1"/>
</dbReference>
<accession>A0A7V6DQ78</accession>
<dbReference type="InterPro" id="IPR051157">
    <property type="entry name" value="PDH/Transketolase"/>
</dbReference>
<reference evidence="5" key="1">
    <citation type="journal article" date="2020" name="mSystems">
        <title>Genome- and Community-Level Interaction Insights into Carbon Utilization and Element Cycling Functions of Hydrothermarchaeota in Hydrothermal Sediment.</title>
        <authorList>
            <person name="Zhou Z."/>
            <person name="Liu Y."/>
            <person name="Xu W."/>
            <person name="Pan J."/>
            <person name="Luo Z.H."/>
            <person name="Li M."/>
        </authorList>
    </citation>
    <scope>NUCLEOTIDE SEQUENCE [LARGE SCALE GENOMIC DNA]</scope>
    <source>
        <strain evidence="5">SpSt-767</strain>
    </source>
</reference>
<feature type="domain" description="Transketolase-like pyrimidine-binding" evidence="4">
    <location>
        <begin position="7"/>
        <end position="172"/>
    </location>
</feature>